<sequence>MRDLLDMHTIAIFPVGGWWKYRTAEDRWKNEVKFSLLVSIETPDQEIDIYSEVENLVNISIET</sequence>
<evidence type="ECO:0000313" key="1">
    <source>
        <dbReference type="EMBL" id="MCU5781136.1"/>
    </source>
</evidence>
<dbReference type="Proteomes" id="UP001064106">
    <property type="component" value="Unassembled WGS sequence"/>
</dbReference>
<gene>
    <name evidence="1" type="ORF">MA04_00436</name>
</gene>
<proteinExistence type="predicted"/>
<accession>A0ABT2QUE3</accession>
<comment type="caution">
    <text evidence="1">The sequence shown here is derived from an EMBL/GenBank/DDBJ whole genome shotgun (WGS) entry which is preliminary data.</text>
</comment>
<protein>
    <submittedName>
        <fullName evidence="1">Uncharacterized protein</fullName>
    </submittedName>
</protein>
<dbReference type="EMBL" id="ARXS01000002">
    <property type="protein sequence ID" value="MCU5781136.1"/>
    <property type="molecule type" value="Genomic_DNA"/>
</dbReference>
<reference evidence="1" key="1">
    <citation type="submission" date="2012-09" db="EMBL/GenBank/DDBJ databases">
        <title>Genome Sequence of alkane-degrading Bacterium Alcanivorax balearicus MACL04.</title>
        <authorList>
            <person name="Lai Q."/>
            <person name="Shao Z."/>
        </authorList>
    </citation>
    <scope>NUCLEOTIDE SEQUENCE</scope>
    <source>
        <strain evidence="1">MACL04</strain>
    </source>
</reference>
<keyword evidence="2" id="KW-1185">Reference proteome</keyword>
<name>A0ABT2QUE3_9GAMM</name>
<organism evidence="1 2">
    <name type="scientific">Alloalcanivorax balearicus MACL04</name>
    <dbReference type="NCBI Taxonomy" id="1177182"/>
    <lineage>
        <taxon>Bacteria</taxon>
        <taxon>Pseudomonadati</taxon>
        <taxon>Pseudomonadota</taxon>
        <taxon>Gammaproteobacteria</taxon>
        <taxon>Oceanospirillales</taxon>
        <taxon>Alcanivoracaceae</taxon>
        <taxon>Alloalcanivorax</taxon>
    </lineage>
</organism>
<evidence type="ECO:0000313" key="2">
    <source>
        <dbReference type="Proteomes" id="UP001064106"/>
    </source>
</evidence>